<reference evidence="1 2" key="1">
    <citation type="journal article" date="2020" name="Antonie Van Leeuwenhoek">
        <title>Rhodopirellula heiligendammensis sp. nov., Rhodopirellula pilleata sp. nov., and Rhodopirellula solitaria sp. nov. isolated from natural or artificial marine surfaces in Northern Germany and California, USA, and emended description of the genus Rhodopirellula.</title>
        <authorList>
            <person name="Kallscheuer N."/>
            <person name="Wiegand S."/>
            <person name="Jogler M."/>
            <person name="Boedeker C."/>
            <person name="Peeters S.H."/>
            <person name="Rast P."/>
            <person name="Heuer A."/>
            <person name="Jetten M.S.M."/>
            <person name="Rohde M."/>
            <person name="Jogler C."/>
        </authorList>
    </citation>
    <scope>NUCLEOTIDE SEQUENCE [LARGE SCALE GENOMIC DNA]</scope>
    <source>
        <strain evidence="1 2">Poly21</strain>
    </source>
</reference>
<comment type="caution">
    <text evidence="1">The sequence shown here is derived from an EMBL/GenBank/DDBJ whole genome shotgun (WGS) entry which is preliminary data.</text>
</comment>
<proteinExistence type="predicted"/>
<keyword evidence="2" id="KW-1185">Reference proteome</keyword>
<accession>A0A5C6BDE7</accession>
<protein>
    <submittedName>
        <fullName evidence="1">Uncharacterized protein</fullName>
    </submittedName>
</protein>
<name>A0A5C6BDE7_9BACT</name>
<dbReference type="Proteomes" id="UP000319908">
    <property type="component" value="Unassembled WGS sequence"/>
</dbReference>
<evidence type="ECO:0000313" key="2">
    <source>
        <dbReference type="Proteomes" id="UP000319908"/>
    </source>
</evidence>
<evidence type="ECO:0000313" key="1">
    <source>
        <dbReference type="EMBL" id="TWU09990.1"/>
    </source>
</evidence>
<dbReference type="AlphaFoldDB" id="A0A5C6BDE7"/>
<sequence length="60" mass="6513">MWSNPCASQSTDCHRTPVSLKHTTRLLVTSGPTTIEGVENVGEFGSEGSDMPGFSWLLLF</sequence>
<gene>
    <name evidence="1" type="ORF">Poly21_53230</name>
</gene>
<organism evidence="1 2">
    <name type="scientific">Allorhodopirellula heiligendammensis</name>
    <dbReference type="NCBI Taxonomy" id="2714739"/>
    <lineage>
        <taxon>Bacteria</taxon>
        <taxon>Pseudomonadati</taxon>
        <taxon>Planctomycetota</taxon>
        <taxon>Planctomycetia</taxon>
        <taxon>Pirellulales</taxon>
        <taxon>Pirellulaceae</taxon>
        <taxon>Allorhodopirellula</taxon>
    </lineage>
</organism>
<dbReference type="EMBL" id="SJPU01000005">
    <property type="protein sequence ID" value="TWU09990.1"/>
    <property type="molecule type" value="Genomic_DNA"/>
</dbReference>